<name>A0ABS7FU88_9ACTN</name>
<proteinExistence type="predicted"/>
<dbReference type="Proteomes" id="UP000774570">
    <property type="component" value="Unassembled WGS sequence"/>
</dbReference>
<reference evidence="1 2" key="1">
    <citation type="submission" date="2021-07" db="EMBL/GenBank/DDBJ databases">
        <title>Actinomadura sp. PM05-2 isolated from lichen.</title>
        <authorList>
            <person name="Somphong A."/>
            <person name="Phongsopitanun W."/>
            <person name="Tanasupawat S."/>
            <person name="Peongsungnone V."/>
        </authorList>
    </citation>
    <scope>NUCLEOTIDE SEQUENCE [LARGE SCALE GENOMIC DNA]</scope>
    <source>
        <strain evidence="1 2">PM05-2</strain>
    </source>
</reference>
<comment type="caution">
    <text evidence="1">The sequence shown here is derived from an EMBL/GenBank/DDBJ whole genome shotgun (WGS) entry which is preliminary data.</text>
</comment>
<sequence length="163" mass="18275">MSPYIDRLAERLTADGCEVAHETVGGVPATVGYRANWVALSRIHLFVMATHLNFALEEDMARFTHAAKELAKQRKGELRGLQSGVAVIAVLVTEDAEERAKALARRPFALERAVLAQPALVSLAERRVHTFRKHRALGALPNAYLRRKNRLYLPDPEYLPEPR</sequence>
<accession>A0ABS7FU88</accession>
<dbReference type="RefSeq" id="WP_220167116.1">
    <property type="nucleotide sequence ID" value="NZ_JAIBOA010000009.1"/>
</dbReference>
<keyword evidence="2" id="KW-1185">Reference proteome</keyword>
<organism evidence="1 2">
    <name type="scientific">Actinomadura parmotrematis</name>
    <dbReference type="NCBI Taxonomy" id="2864039"/>
    <lineage>
        <taxon>Bacteria</taxon>
        <taxon>Bacillati</taxon>
        <taxon>Actinomycetota</taxon>
        <taxon>Actinomycetes</taxon>
        <taxon>Streptosporangiales</taxon>
        <taxon>Thermomonosporaceae</taxon>
        <taxon>Actinomadura</taxon>
    </lineage>
</organism>
<evidence type="ECO:0000313" key="2">
    <source>
        <dbReference type="Proteomes" id="UP000774570"/>
    </source>
</evidence>
<gene>
    <name evidence="1" type="ORF">K1Y72_15975</name>
</gene>
<evidence type="ECO:0000313" key="1">
    <source>
        <dbReference type="EMBL" id="MBW8483886.1"/>
    </source>
</evidence>
<dbReference type="EMBL" id="JAIBOA010000009">
    <property type="protein sequence ID" value="MBW8483886.1"/>
    <property type="molecule type" value="Genomic_DNA"/>
</dbReference>
<protein>
    <submittedName>
        <fullName evidence="1">Uncharacterized protein</fullName>
    </submittedName>
</protein>